<evidence type="ECO:0008006" key="3">
    <source>
        <dbReference type="Google" id="ProtNLM"/>
    </source>
</evidence>
<dbReference type="Proteomes" id="UP000032702">
    <property type="component" value="Unassembled WGS sequence"/>
</dbReference>
<name>Q090M3_STIAD</name>
<dbReference type="EMBL" id="AAMD01000062">
    <property type="protein sequence ID" value="EAU66187.1"/>
    <property type="molecule type" value="Genomic_DNA"/>
</dbReference>
<dbReference type="AlphaFoldDB" id="Q090M3"/>
<sequence length="409" mass="44078">MILGWHFRHAAAMISLSQASRVSCRAQSSWRWGWALLLAPLLACAPGEPSEDSPEPAARVERALPGGGWSVLMASGGAPIRSITRRSDGLLIGGASTGHGITVWASRDNGASWYVHGSVASNPSVEFGDVTMRAIPGTRTIFCAFREYAGGQWRVTVARSDNDGDGWVYDSTVVGPTTYFVGAPFLFQRANGDLQVYYDSELLAAQRGYPGHQWIAMQGRQGTTGAWTAYGTVAVSWDKRAGALNREGMPTVVQLGGDRLMVVVEGVEPFTTGGARANVINAVQSWDGGKTWDESLRRTVYQSRIDPGSGRRYNAYVPYAIRVGNGPVGVAFCTDEDKAGPPDASNAPVDQRNCHVGYVSTTTNFETWSGASPVWTATSRNYTPGLFERALNDVIVVIDGLGTHRVLRR</sequence>
<comment type="caution">
    <text evidence="1">The sequence shown here is derived from an EMBL/GenBank/DDBJ whole genome shotgun (WGS) entry which is preliminary data.</text>
</comment>
<protein>
    <recommendedName>
        <fullName evidence="3">Exo-alpha-sialidase</fullName>
    </recommendedName>
</protein>
<dbReference type="InterPro" id="IPR036278">
    <property type="entry name" value="Sialidase_sf"/>
</dbReference>
<dbReference type="Gene3D" id="2.120.10.10">
    <property type="match status" value="1"/>
</dbReference>
<evidence type="ECO:0000313" key="1">
    <source>
        <dbReference type="EMBL" id="EAU66187.1"/>
    </source>
</evidence>
<dbReference type="PANTHER" id="PTHR38792:SF3">
    <property type="entry name" value="BNR_ASP-BOX REPEAT DOMAIN PROTEIN (AFU_ORTHOLOGUE AFUA_7G06430)-RELATED"/>
    <property type="match status" value="1"/>
</dbReference>
<gene>
    <name evidence="1" type="ORF">STIAU_5296</name>
</gene>
<reference evidence="1 2" key="1">
    <citation type="submission" date="2006-04" db="EMBL/GenBank/DDBJ databases">
        <authorList>
            <person name="Nierman W.C."/>
        </authorList>
    </citation>
    <scope>NUCLEOTIDE SEQUENCE [LARGE SCALE GENOMIC DNA]</scope>
    <source>
        <strain evidence="1 2">DW4/3-1</strain>
    </source>
</reference>
<dbReference type="SUPFAM" id="SSF50939">
    <property type="entry name" value="Sialidases"/>
    <property type="match status" value="1"/>
</dbReference>
<accession>Q090M3</accession>
<dbReference type="PANTHER" id="PTHR38792">
    <property type="entry name" value="BNR/ASP-BOX REPEAT DOMAIN PROTEIN (AFU_ORTHOLOGUE AFUA_7G06430)-RELATED"/>
    <property type="match status" value="1"/>
</dbReference>
<proteinExistence type="predicted"/>
<organism evidence="1 2">
    <name type="scientific">Stigmatella aurantiaca (strain DW4/3-1)</name>
    <dbReference type="NCBI Taxonomy" id="378806"/>
    <lineage>
        <taxon>Bacteria</taxon>
        <taxon>Pseudomonadati</taxon>
        <taxon>Myxococcota</taxon>
        <taxon>Myxococcia</taxon>
        <taxon>Myxococcales</taxon>
        <taxon>Cystobacterineae</taxon>
        <taxon>Archangiaceae</taxon>
        <taxon>Stigmatella</taxon>
    </lineage>
</organism>
<evidence type="ECO:0000313" key="2">
    <source>
        <dbReference type="Proteomes" id="UP000032702"/>
    </source>
</evidence>